<name>A0ABW3S7B9_9BACL</name>
<keyword evidence="6 7" id="KW-0129">CBS domain</keyword>
<comment type="caution">
    <text evidence="11">The sequence shown here is derived from an EMBL/GenBank/DDBJ whole genome shotgun (WGS) entry which is preliminary data.</text>
</comment>
<dbReference type="InterPro" id="IPR005892">
    <property type="entry name" value="Gly-betaine_transp_ATP-bd"/>
</dbReference>
<comment type="subunit">
    <text evidence="8">The complex is probably composed of two ATP-binding proteins, two transmembrane proteins and a solute-binding protein.</text>
</comment>
<dbReference type="NCBIfam" id="TIGR01186">
    <property type="entry name" value="proV"/>
    <property type="match status" value="1"/>
</dbReference>
<sequence length="415" mass="46197">MNQPLLQVREVSKLFGPHAESGIPLLKEGYAKERLLKEKGITVGVGQVSLDIREGEIFVIMGLSGSGKSTLVRMLNRLIEPTAGEILLHGRDLRKMNKAELREVRRKSISMVFQKFALFPHRTVLQNVEYGLEIQKVAKNERRDKAMQALELVGLKGWEHKMPDQLSGGMQQRVGLARALANDPEILLMDEAFSALDPLIRRDMQDELLELQEKMKKTIVFITHDLDEALRLGDRIALMKDGALVQIGTPEEMLMNPANRYVERFIEDVDLSKVLTAARVMRRPETVTLDRGPRVALELMRERGISNLFVIGRGKRLLGVITAEDASRAAKTGTGLEEILMTDGPRVAPDTVLSDLFEVTSSSKVPVAVVDEQERLLGVIIRGAVLGALAGETHHDPEEVRTDEVNTEIAVGRVD</sequence>
<keyword evidence="5" id="KW-0029">Amino-acid transport</keyword>
<dbReference type="PROSITE" id="PS00211">
    <property type="entry name" value="ABC_TRANSPORTER_1"/>
    <property type="match status" value="1"/>
</dbReference>
<dbReference type="PANTHER" id="PTHR43869:SF1">
    <property type="entry name" value="GLYCINE BETAINE_PROLINE BETAINE TRANSPORT SYSTEM ATP-BINDING PROTEIN PROV"/>
    <property type="match status" value="1"/>
</dbReference>
<keyword evidence="4 8" id="KW-0067">ATP-binding</keyword>
<dbReference type="RefSeq" id="WP_240267522.1">
    <property type="nucleotide sequence ID" value="NZ_JAKSXN010000002.1"/>
</dbReference>
<organism evidence="11 12">
    <name type="scientific">Paenibacillus timonensis</name>
    <dbReference type="NCBI Taxonomy" id="225915"/>
    <lineage>
        <taxon>Bacteria</taxon>
        <taxon>Bacillati</taxon>
        <taxon>Bacillota</taxon>
        <taxon>Bacilli</taxon>
        <taxon>Bacillales</taxon>
        <taxon>Paenibacillaceae</taxon>
        <taxon>Paenibacillus</taxon>
    </lineage>
</organism>
<dbReference type="EMBL" id="JBHTKZ010000005">
    <property type="protein sequence ID" value="MFD1180654.1"/>
    <property type="molecule type" value="Genomic_DNA"/>
</dbReference>
<evidence type="ECO:0000256" key="1">
    <source>
        <dbReference type="ARBA" id="ARBA00005417"/>
    </source>
</evidence>
<dbReference type="PANTHER" id="PTHR43869">
    <property type="entry name" value="GLYCINE BETAINE/PROLINE BETAINE TRANSPORT SYSTEM ATP-BINDING PROTEIN PROV"/>
    <property type="match status" value="1"/>
</dbReference>
<comment type="subcellular location">
    <subcellularLocation>
        <location evidence="8">Cell inner membrane</location>
        <topology evidence="8">Peripheral membrane protein</topology>
    </subcellularLocation>
</comment>
<keyword evidence="8" id="KW-0472">Membrane</keyword>
<evidence type="ECO:0000259" key="9">
    <source>
        <dbReference type="PROSITE" id="PS50893"/>
    </source>
</evidence>
<dbReference type="SMART" id="SM00116">
    <property type="entry name" value="CBS"/>
    <property type="match status" value="2"/>
</dbReference>
<dbReference type="InterPro" id="IPR003593">
    <property type="entry name" value="AAA+_ATPase"/>
</dbReference>
<evidence type="ECO:0000259" key="10">
    <source>
        <dbReference type="PROSITE" id="PS51371"/>
    </source>
</evidence>
<keyword evidence="12" id="KW-1185">Reference proteome</keyword>
<gene>
    <name evidence="11" type="ORF">ACFQ2Z_04735</name>
</gene>
<feature type="domain" description="ABC transporter" evidence="9">
    <location>
        <begin position="30"/>
        <end position="266"/>
    </location>
</feature>
<comment type="similarity">
    <text evidence="1 8">Belongs to the ABC transporter superfamily.</text>
</comment>
<evidence type="ECO:0000256" key="8">
    <source>
        <dbReference type="RuleBase" id="RU369116"/>
    </source>
</evidence>
<dbReference type="InterPro" id="IPR003439">
    <property type="entry name" value="ABC_transporter-like_ATP-bd"/>
</dbReference>
<dbReference type="InterPro" id="IPR000644">
    <property type="entry name" value="CBS_dom"/>
</dbReference>
<evidence type="ECO:0000313" key="11">
    <source>
        <dbReference type="EMBL" id="MFD1180654.1"/>
    </source>
</evidence>
<keyword evidence="8" id="KW-1003">Cell membrane</keyword>
<keyword evidence="2 8" id="KW-0813">Transport</keyword>
<dbReference type="InterPro" id="IPR017871">
    <property type="entry name" value="ABC_transporter-like_CS"/>
</dbReference>
<dbReference type="Pfam" id="PF00005">
    <property type="entry name" value="ABC_tran"/>
    <property type="match status" value="1"/>
</dbReference>
<dbReference type="PROSITE" id="PS50893">
    <property type="entry name" value="ABC_TRANSPORTER_2"/>
    <property type="match status" value="1"/>
</dbReference>
<evidence type="ECO:0000256" key="5">
    <source>
        <dbReference type="ARBA" id="ARBA00022970"/>
    </source>
</evidence>
<dbReference type="SUPFAM" id="SSF52540">
    <property type="entry name" value="P-loop containing nucleoside triphosphate hydrolases"/>
    <property type="match status" value="1"/>
</dbReference>
<dbReference type="PROSITE" id="PS51371">
    <property type="entry name" value="CBS"/>
    <property type="match status" value="1"/>
</dbReference>
<reference evidence="12" key="1">
    <citation type="journal article" date="2019" name="Int. J. Syst. Evol. Microbiol.">
        <title>The Global Catalogue of Microorganisms (GCM) 10K type strain sequencing project: providing services to taxonomists for standard genome sequencing and annotation.</title>
        <authorList>
            <consortium name="The Broad Institute Genomics Platform"/>
            <consortium name="The Broad Institute Genome Sequencing Center for Infectious Disease"/>
            <person name="Wu L."/>
            <person name="Ma J."/>
        </authorList>
    </citation>
    <scope>NUCLEOTIDE SEQUENCE [LARGE SCALE GENOMIC DNA]</scope>
    <source>
        <strain evidence="12">CCUG 48216</strain>
    </source>
</reference>
<protein>
    <recommendedName>
        <fullName evidence="8">Quaternary amine transport ATP-binding protein</fullName>
        <ecNumber evidence="8">7.6.2.9</ecNumber>
    </recommendedName>
</protein>
<evidence type="ECO:0000256" key="4">
    <source>
        <dbReference type="ARBA" id="ARBA00022840"/>
    </source>
</evidence>
<dbReference type="Pfam" id="PF00571">
    <property type="entry name" value="CBS"/>
    <property type="match status" value="2"/>
</dbReference>
<comment type="catalytic activity">
    <reaction evidence="8">
        <text>a quaternary ammonium(out) + ATP + H2O = a quaternary ammonium(in) + ADP + phosphate + H(+)</text>
        <dbReference type="Rhea" id="RHEA:11036"/>
        <dbReference type="ChEBI" id="CHEBI:15377"/>
        <dbReference type="ChEBI" id="CHEBI:15378"/>
        <dbReference type="ChEBI" id="CHEBI:30616"/>
        <dbReference type="ChEBI" id="CHEBI:35267"/>
        <dbReference type="ChEBI" id="CHEBI:43474"/>
        <dbReference type="ChEBI" id="CHEBI:456216"/>
    </reaction>
</comment>
<feature type="domain" description="CBS" evidence="10">
    <location>
        <begin position="280"/>
        <end position="338"/>
    </location>
</feature>
<dbReference type="EC" id="7.6.2.9" evidence="8"/>
<dbReference type="SMART" id="SM00382">
    <property type="entry name" value="AAA"/>
    <property type="match status" value="1"/>
</dbReference>
<dbReference type="CDD" id="cd03294">
    <property type="entry name" value="ABC_Pro_Gly_Betaine"/>
    <property type="match status" value="1"/>
</dbReference>
<dbReference type="InterPro" id="IPR027417">
    <property type="entry name" value="P-loop_NTPase"/>
</dbReference>
<keyword evidence="3 8" id="KW-0547">Nucleotide-binding</keyword>
<evidence type="ECO:0000313" key="12">
    <source>
        <dbReference type="Proteomes" id="UP001597211"/>
    </source>
</evidence>
<evidence type="ECO:0000256" key="3">
    <source>
        <dbReference type="ARBA" id="ARBA00022741"/>
    </source>
</evidence>
<dbReference type="GO" id="GO:0005524">
    <property type="term" value="F:ATP binding"/>
    <property type="evidence" value="ECO:0007669"/>
    <property type="project" value="UniProtKB-KW"/>
</dbReference>
<dbReference type="InterPro" id="IPR051921">
    <property type="entry name" value="ABC_osmolyte_uptake_ATP-bind"/>
</dbReference>
<dbReference type="Proteomes" id="UP001597211">
    <property type="component" value="Unassembled WGS sequence"/>
</dbReference>
<evidence type="ECO:0000256" key="7">
    <source>
        <dbReference type="PROSITE-ProRule" id="PRU00703"/>
    </source>
</evidence>
<accession>A0ABW3S7B9</accession>
<evidence type="ECO:0000256" key="6">
    <source>
        <dbReference type="ARBA" id="ARBA00023122"/>
    </source>
</evidence>
<evidence type="ECO:0000256" key="2">
    <source>
        <dbReference type="ARBA" id="ARBA00022448"/>
    </source>
</evidence>
<proteinExistence type="inferred from homology"/>
<dbReference type="Gene3D" id="3.10.580.10">
    <property type="entry name" value="CBS-domain"/>
    <property type="match status" value="1"/>
</dbReference>
<dbReference type="Gene3D" id="3.40.50.300">
    <property type="entry name" value="P-loop containing nucleotide triphosphate hydrolases"/>
    <property type="match status" value="1"/>
</dbReference>
<keyword evidence="8" id="KW-0997">Cell inner membrane</keyword>
<dbReference type="SUPFAM" id="SSF54631">
    <property type="entry name" value="CBS-domain pair"/>
    <property type="match status" value="1"/>
</dbReference>
<dbReference type="InterPro" id="IPR046342">
    <property type="entry name" value="CBS_dom_sf"/>
</dbReference>